<reference evidence="1" key="1">
    <citation type="submission" date="2023-06" db="EMBL/GenBank/DDBJ databases">
        <authorList>
            <person name="Delattre M."/>
        </authorList>
    </citation>
    <scope>NUCLEOTIDE SEQUENCE</scope>
    <source>
        <strain evidence="1">AF72</strain>
    </source>
</reference>
<evidence type="ECO:0000313" key="2">
    <source>
        <dbReference type="Proteomes" id="UP001177023"/>
    </source>
</evidence>
<dbReference type="Proteomes" id="UP001177023">
    <property type="component" value="Unassembled WGS sequence"/>
</dbReference>
<comment type="caution">
    <text evidence="1">The sequence shown here is derived from an EMBL/GenBank/DDBJ whole genome shotgun (WGS) entry which is preliminary data.</text>
</comment>
<evidence type="ECO:0000313" key="1">
    <source>
        <dbReference type="EMBL" id="CAJ0571144.1"/>
    </source>
</evidence>
<proteinExistence type="predicted"/>
<name>A0AA36CM50_9BILA</name>
<gene>
    <name evidence="1" type="ORF">MSPICULIGERA_LOCUS9567</name>
</gene>
<keyword evidence="2" id="KW-1185">Reference proteome</keyword>
<dbReference type="AlphaFoldDB" id="A0AA36CM50"/>
<accession>A0AA36CM50</accession>
<protein>
    <submittedName>
        <fullName evidence="1">Uncharacterized protein</fullName>
    </submittedName>
</protein>
<sequence>MGRQGVYIVSGVGHFIEFHKAEDDGALPPHVSRQNLVKIFDDGCEVRQILAVGKKSDPILVVVSRHLKYVVLRKLQLFIDNLGGGHPVIPCTEVVDWVPALAGYYDPPVNARFEIAGDQLLLSGPATFRIKKFLDATPPQQSTPKNFPWKPDQLLLATTETLVYINVENGKMCEAKIYDAEGDARTPNRHLSYATGNDSLNAGYYVSVNDTVLHYVVKSDKLTLARMLTPAVGRIHSMECRSHIAKPIGGTYGGLGLIKPSKHRVDDMFGYELVNPAKAKFDLLVQDLPHPCPFTGFMEGADTFVAVVRVLHIGALLPKLVPDNELPYSLEPIDDPAIVYEPGWTYSMPAVHYFDEVKPVAGLPNISPHQTHEALYKYPSIFARRHDVSGYVLKHWDLIPNQALETQIRLPTTTIVKRKHENDHVVRLIKAGTRTTETVQCVLVAWGHGIFCWELGGKKKVDFIRTLTFCGRETSHSRHSNVVDLCYNPLNQVLTLLLETLVNAGHHTFAMEYYDGAFIKPYIVPVNGRPAIRTLLVLVSSEGFEWLDLHIHGSHYRGNYFPAVDVTARVTFDRVACWCEKLQQDGQTDYYHGVLIFAFEKGEFSIKNMHDNKISLPGNHKHARTQIQFDCGILPALGIFQECRDPVTNERQQFAAWWDLSDDGRSSFGKASWVCPLPSGSAARDVNAHFLYQRPAEYCWVSLRNHYAFR</sequence>
<dbReference type="EMBL" id="CATQJA010002541">
    <property type="protein sequence ID" value="CAJ0571144.1"/>
    <property type="molecule type" value="Genomic_DNA"/>
</dbReference>
<feature type="non-terminal residue" evidence="1">
    <location>
        <position position="710"/>
    </location>
</feature>
<organism evidence="1 2">
    <name type="scientific">Mesorhabditis spiculigera</name>
    <dbReference type="NCBI Taxonomy" id="96644"/>
    <lineage>
        <taxon>Eukaryota</taxon>
        <taxon>Metazoa</taxon>
        <taxon>Ecdysozoa</taxon>
        <taxon>Nematoda</taxon>
        <taxon>Chromadorea</taxon>
        <taxon>Rhabditida</taxon>
        <taxon>Rhabditina</taxon>
        <taxon>Rhabditomorpha</taxon>
        <taxon>Rhabditoidea</taxon>
        <taxon>Rhabditidae</taxon>
        <taxon>Mesorhabditinae</taxon>
        <taxon>Mesorhabditis</taxon>
    </lineage>
</organism>